<dbReference type="InterPro" id="IPR051633">
    <property type="entry name" value="AceTr"/>
</dbReference>
<dbReference type="GO" id="GO:0015123">
    <property type="term" value="F:acetate transmembrane transporter activity"/>
    <property type="evidence" value="ECO:0007669"/>
    <property type="project" value="TreeGrafter"/>
</dbReference>
<dbReference type="InterPro" id="IPR000791">
    <property type="entry name" value="Gpr1/Fun34/SatP-like"/>
</dbReference>
<evidence type="ECO:0000256" key="5">
    <source>
        <dbReference type="ARBA" id="ARBA00023136"/>
    </source>
</evidence>
<evidence type="ECO:0000256" key="2">
    <source>
        <dbReference type="ARBA" id="ARBA00005587"/>
    </source>
</evidence>
<feature type="transmembrane region" description="Helical" evidence="6">
    <location>
        <begin position="176"/>
        <end position="196"/>
    </location>
</feature>
<evidence type="ECO:0000256" key="3">
    <source>
        <dbReference type="ARBA" id="ARBA00022692"/>
    </source>
</evidence>
<keyword evidence="5 6" id="KW-0472">Membrane</keyword>
<dbReference type="PANTHER" id="PTHR31123">
    <property type="entry name" value="ACCUMULATION OF DYADS PROTEIN 2-RELATED"/>
    <property type="match status" value="1"/>
</dbReference>
<feature type="transmembrane region" description="Helical" evidence="6">
    <location>
        <begin position="85"/>
        <end position="106"/>
    </location>
</feature>
<evidence type="ECO:0000256" key="6">
    <source>
        <dbReference type="SAM" id="Phobius"/>
    </source>
</evidence>
<evidence type="ECO:0000313" key="7">
    <source>
        <dbReference type="EMBL" id="KAH7118322.1"/>
    </source>
</evidence>
<reference evidence="7" key="1">
    <citation type="journal article" date="2021" name="Nat. Commun.">
        <title>Genetic determinants of endophytism in the Arabidopsis root mycobiome.</title>
        <authorList>
            <person name="Mesny F."/>
            <person name="Miyauchi S."/>
            <person name="Thiergart T."/>
            <person name="Pickel B."/>
            <person name="Atanasova L."/>
            <person name="Karlsson M."/>
            <person name="Huettel B."/>
            <person name="Barry K.W."/>
            <person name="Haridas S."/>
            <person name="Chen C."/>
            <person name="Bauer D."/>
            <person name="Andreopoulos W."/>
            <person name="Pangilinan J."/>
            <person name="LaButti K."/>
            <person name="Riley R."/>
            <person name="Lipzen A."/>
            <person name="Clum A."/>
            <person name="Drula E."/>
            <person name="Henrissat B."/>
            <person name="Kohler A."/>
            <person name="Grigoriev I.V."/>
            <person name="Martin F.M."/>
            <person name="Hacquard S."/>
        </authorList>
    </citation>
    <scope>NUCLEOTIDE SEQUENCE</scope>
    <source>
        <strain evidence="7">MPI-CAGE-AT-0147</strain>
    </source>
</reference>
<proteinExistence type="inferred from homology"/>
<dbReference type="Proteomes" id="UP000738349">
    <property type="component" value="Unassembled WGS sequence"/>
</dbReference>
<sequence length="267" mass="28851">MTARSNSKVDEDRREEMLKQVRTARSIQLPPGLFEHLYLSSQNSVKGNLWQIFGNPTPIALAGLLLCSTPVSLSLLGWQSAGSFLARANVGAFFYIGGLLLGLGGVEEWILSESRAECLIYTANSLPCQETHSQQLSSLPLGGFWLTTGSTIVPEYGAYGICSTGAAAEGLKEPQFYATFALFLVGMTIRCAIFTIACVRTNLVFLLMFLLLLLAAKAGTLLAATILGWYNFLALVLLSVNFPLTLPLGDLSTVIMERAELFPLSDG</sequence>
<accession>A0A9P9IFR6</accession>
<dbReference type="Pfam" id="PF01184">
    <property type="entry name" value="Gpr1_Fun34_YaaH"/>
    <property type="match status" value="1"/>
</dbReference>
<comment type="subcellular location">
    <subcellularLocation>
        <location evidence="1">Membrane</location>
        <topology evidence="1">Multi-pass membrane protein</topology>
    </subcellularLocation>
</comment>
<dbReference type="OrthoDB" id="3648309at2759"/>
<keyword evidence="4 6" id="KW-1133">Transmembrane helix</keyword>
<dbReference type="GO" id="GO:0005886">
    <property type="term" value="C:plasma membrane"/>
    <property type="evidence" value="ECO:0007669"/>
    <property type="project" value="TreeGrafter"/>
</dbReference>
<keyword evidence="8" id="KW-1185">Reference proteome</keyword>
<gene>
    <name evidence="7" type="ORF">EDB81DRAFT_848069</name>
</gene>
<feature type="transmembrane region" description="Helical" evidence="6">
    <location>
        <begin position="59"/>
        <end position="78"/>
    </location>
</feature>
<feature type="transmembrane region" description="Helical" evidence="6">
    <location>
        <begin position="203"/>
        <end position="223"/>
    </location>
</feature>
<comment type="caution">
    <text evidence="7">The sequence shown here is derived from an EMBL/GenBank/DDBJ whole genome shotgun (WGS) entry which is preliminary data.</text>
</comment>
<dbReference type="AlphaFoldDB" id="A0A9P9IFR6"/>
<protein>
    <submittedName>
        <fullName evidence="7">Uncharacterized protein</fullName>
    </submittedName>
</protein>
<keyword evidence="3 6" id="KW-0812">Transmembrane</keyword>
<name>A0A9P9IFR6_9HYPO</name>
<evidence type="ECO:0000256" key="1">
    <source>
        <dbReference type="ARBA" id="ARBA00004141"/>
    </source>
</evidence>
<evidence type="ECO:0000313" key="8">
    <source>
        <dbReference type="Proteomes" id="UP000738349"/>
    </source>
</evidence>
<organism evidence="7 8">
    <name type="scientific">Dactylonectria macrodidyma</name>
    <dbReference type="NCBI Taxonomy" id="307937"/>
    <lineage>
        <taxon>Eukaryota</taxon>
        <taxon>Fungi</taxon>
        <taxon>Dikarya</taxon>
        <taxon>Ascomycota</taxon>
        <taxon>Pezizomycotina</taxon>
        <taxon>Sordariomycetes</taxon>
        <taxon>Hypocreomycetidae</taxon>
        <taxon>Hypocreales</taxon>
        <taxon>Nectriaceae</taxon>
        <taxon>Dactylonectria</taxon>
    </lineage>
</organism>
<dbReference type="EMBL" id="JAGMUV010000027">
    <property type="protein sequence ID" value="KAH7118322.1"/>
    <property type="molecule type" value="Genomic_DNA"/>
</dbReference>
<evidence type="ECO:0000256" key="4">
    <source>
        <dbReference type="ARBA" id="ARBA00022989"/>
    </source>
</evidence>
<comment type="similarity">
    <text evidence="2">Belongs to the acetate uptake transporter (AceTr) (TC 2.A.96) family.</text>
</comment>
<dbReference type="PANTHER" id="PTHR31123:SF4">
    <property type="entry name" value="PROTEIN ALCS"/>
    <property type="match status" value="1"/>
</dbReference>